<dbReference type="AlphaFoldDB" id="A0A8E2DTD7"/>
<gene>
    <name evidence="1" type="ORF">OBBRIDRAFT_788375</name>
</gene>
<evidence type="ECO:0000313" key="2">
    <source>
        <dbReference type="Proteomes" id="UP000250043"/>
    </source>
</evidence>
<proteinExistence type="predicted"/>
<organism evidence="1 2">
    <name type="scientific">Obba rivulosa</name>
    <dbReference type="NCBI Taxonomy" id="1052685"/>
    <lineage>
        <taxon>Eukaryota</taxon>
        <taxon>Fungi</taxon>
        <taxon>Dikarya</taxon>
        <taxon>Basidiomycota</taxon>
        <taxon>Agaricomycotina</taxon>
        <taxon>Agaricomycetes</taxon>
        <taxon>Polyporales</taxon>
        <taxon>Gelatoporiaceae</taxon>
        <taxon>Obba</taxon>
    </lineage>
</organism>
<protein>
    <submittedName>
        <fullName evidence="1">Uncharacterized protein</fullName>
    </submittedName>
</protein>
<reference evidence="1 2" key="1">
    <citation type="submission" date="2016-07" db="EMBL/GenBank/DDBJ databases">
        <title>Draft genome of the white-rot fungus Obba rivulosa 3A-2.</title>
        <authorList>
            <consortium name="DOE Joint Genome Institute"/>
            <person name="Miettinen O."/>
            <person name="Riley R."/>
            <person name="Acob R."/>
            <person name="Barry K."/>
            <person name="Cullen D."/>
            <person name="De Vries R."/>
            <person name="Hainaut M."/>
            <person name="Hatakka A."/>
            <person name="Henrissat B."/>
            <person name="Hilden K."/>
            <person name="Kuo R."/>
            <person name="Labutti K."/>
            <person name="Lipzen A."/>
            <person name="Makela M.R."/>
            <person name="Sandor L."/>
            <person name="Spatafora J.W."/>
            <person name="Grigoriev I.V."/>
            <person name="Hibbett D.S."/>
        </authorList>
    </citation>
    <scope>NUCLEOTIDE SEQUENCE [LARGE SCALE GENOMIC DNA]</scope>
    <source>
        <strain evidence="1 2">3A-2</strain>
    </source>
</reference>
<dbReference type="Proteomes" id="UP000250043">
    <property type="component" value="Unassembled WGS sequence"/>
</dbReference>
<keyword evidence="2" id="KW-1185">Reference proteome</keyword>
<name>A0A8E2DTD7_9APHY</name>
<sequence>MSIRVKRARWPRLWVCLECGLFITGTVLPDLLKPSRTLAQASDHTGISIELRSPNRQPDHSIGKRDIRGHRCAFLYTNTSLTPYAPSTSTQPFHNCPICITFKHCPMHFPVRRSNSPSCPIGRMWTSTMHRIPAIIHCQTRDRCTEVSDTLDISSESRTEQKR</sequence>
<accession>A0A8E2DTD7</accession>
<evidence type="ECO:0000313" key="1">
    <source>
        <dbReference type="EMBL" id="OCH95485.1"/>
    </source>
</evidence>
<dbReference type="EMBL" id="KV722336">
    <property type="protein sequence ID" value="OCH95485.1"/>
    <property type="molecule type" value="Genomic_DNA"/>
</dbReference>